<keyword evidence="2" id="KW-1185">Reference proteome</keyword>
<sequence>MLPTFYRPPPPACKHKHHTSEYSSMLPLTVADIFMAPSLSVHAPAFTSGASHNKSSRERYTYQLWDIPLPPTLQVTKRNT</sequence>
<comment type="caution">
    <text evidence="1">The sequence shown here is derived from an EMBL/GenBank/DDBJ whole genome shotgun (WGS) entry which is preliminary data.</text>
</comment>
<dbReference type="EMBL" id="WNYA01000011">
    <property type="protein sequence ID" value="KAG8551766.1"/>
    <property type="molecule type" value="Genomic_DNA"/>
</dbReference>
<proteinExistence type="predicted"/>
<dbReference type="Proteomes" id="UP000824782">
    <property type="component" value="Unassembled WGS sequence"/>
</dbReference>
<reference evidence="1" key="1">
    <citation type="thesis" date="2020" institute="ProQuest LLC" country="789 East Eisenhower Parkway, Ann Arbor, MI, USA">
        <title>Comparative Genomics and Chromosome Evolution.</title>
        <authorList>
            <person name="Mudd A.B."/>
        </authorList>
    </citation>
    <scope>NUCLEOTIDE SEQUENCE</scope>
    <source>
        <strain evidence="1">237g6f4</strain>
        <tissue evidence="1">Blood</tissue>
    </source>
</reference>
<name>A0AAV6ZYP3_ENGPU</name>
<organism evidence="1 2">
    <name type="scientific">Engystomops pustulosus</name>
    <name type="common">Tungara frog</name>
    <name type="synonym">Physalaemus pustulosus</name>
    <dbReference type="NCBI Taxonomy" id="76066"/>
    <lineage>
        <taxon>Eukaryota</taxon>
        <taxon>Metazoa</taxon>
        <taxon>Chordata</taxon>
        <taxon>Craniata</taxon>
        <taxon>Vertebrata</taxon>
        <taxon>Euteleostomi</taxon>
        <taxon>Amphibia</taxon>
        <taxon>Batrachia</taxon>
        <taxon>Anura</taxon>
        <taxon>Neobatrachia</taxon>
        <taxon>Hyloidea</taxon>
        <taxon>Leptodactylidae</taxon>
        <taxon>Leiuperinae</taxon>
        <taxon>Engystomops</taxon>
    </lineage>
</organism>
<evidence type="ECO:0000313" key="1">
    <source>
        <dbReference type="EMBL" id="KAG8551766.1"/>
    </source>
</evidence>
<dbReference type="AlphaFoldDB" id="A0AAV6ZYP3"/>
<evidence type="ECO:0000313" key="2">
    <source>
        <dbReference type="Proteomes" id="UP000824782"/>
    </source>
</evidence>
<protein>
    <submittedName>
        <fullName evidence="1">Uncharacterized protein</fullName>
    </submittedName>
</protein>
<gene>
    <name evidence="1" type="ORF">GDO81_004254</name>
</gene>
<accession>A0AAV6ZYP3</accession>